<evidence type="ECO:0000259" key="14">
    <source>
        <dbReference type="Pfam" id="PF00593"/>
    </source>
</evidence>
<keyword evidence="3 11" id="KW-1134">Transmembrane beta strand</keyword>
<evidence type="ECO:0000256" key="8">
    <source>
        <dbReference type="ARBA" id="ARBA00023077"/>
    </source>
</evidence>
<keyword evidence="7" id="KW-0406">Ion transport</keyword>
<feature type="domain" description="TonB-dependent receptor plug" evidence="15">
    <location>
        <begin position="48"/>
        <end position="155"/>
    </location>
</feature>
<evidence type="ECO:0000259" key="15">
    <source>
        <dbReference type="Pfam" id="PF07715"/>
    </source>
</evidence>
<dbReference type="PANTHER" id="PTHR32552">
    <property type="entry name" value="FERRICHROME IRON RECEPTOR-RELATED"/>
    <property type="match status" value="1"/>
</dbReference>
<dbReference type="Pfam" id="PF00593">
    <property type="entry name" value="TonB_dep_Rec_b-barrel"/>
    <property type="match status" value="1"/>
</dbReference>
<feature type="domain" description="TonB-dependent receptor-like beta-barrel" evidence="14">
    <location>
        <begin position="271"/>
        <end position="756"/>
    </location>
</feature>
<evidence type="ECO:0000256" key="11">
    <source>
        <dbReference type="PROSITE-ProRule" id="PRU01360"/>
    </source>
</evidence>
<dbReference type="InterPro" id="IPR000531">
    <property type="entry name" value="Beta-barrel_TonB"/>
</dbReference>
<dbReference type="InterPro" id="IPR036942">
    <property type="entry name" value="Beta-barrel_TonB_sf"/>
</dbReference>
<keyword evidence="13" id="KW-0732">Signal</keyword>
<accession>A0A916YYK8</accession>
<evidence type="ECO:0000256" key="6">
    <source>
        <dbReference type="ARBA" id="ARBA00023004"/>
    </source>
</evidence>
<evidence type="ECO:0000256" key="10">
    <source>
        <dbReference type="ARBA" id="ARBA00023237"/>
    </source>
</evidence>
<keyword evidence="2 11" id="KW-0813">Transport</keyword>
<dbReference type="GO" id="GO:0009279">
    <property type="term" value="C:cell outer membrane"/>
    <property type="evidence" value="ECO:0007669"/>
    <property type="project" value="UniProtKB-SubCell"/>
</dbReference>
<dbReference type="Gene3D" id="2.40.170.20">
    <property type="entry name" value="TonB-dependent receptor, beta-barrel domain"/>
    <property type="match status" value="1"/>
</dbReference>
<evidence type="ECO:0000256" key="9">
    <source>
        <dbReference type="ARBA" id="ARBA00023136"/>
    </source>
</evidence>
<comment type="subcellular location">
    <subcellularLocation>
        <location evidence="1 11">Cell outer membrane</location>
        <topology evidence="1 11">Multi-pass membrane protein</topology>
    </subcellularLocation>
</comment>
<evidence type="ECO:0000256" key="1">
    <source>
        <dbReference type="ARBA" id="ARBA00004571"/>
    </source>
</evidence>
<keyword evidence="10 11" id="KW-0998">Cell outer membrane</keyword>
<dbReference type="InterPro" id="IPR012910">
    <property type="entry name" value="Plug_dom"/>
</dbReference>
<keyword evidence="4" id="KW-0410">Iron transport</keyword>
<evidence type="ECO:0000256" key="7">
    <source>
        <dbReference type="ARBA" id="ARBA00023065"/>
    </source>
</evidence>
<evidence type="ECO:0000256" key="4">
    <source>
        <dbReference type="ARBA" id="ARBA00022496"/>
    </source>
</evidence>
<evidence type="ECO:0000256" key="2">
    <source>
        <dbReference type="ARBA" id="ARBA00022448"/>
    </source>
</evidence>
<evidence type="ECO:0000256" key="12">
    <source>
        <dbReference type="RuleBase" id="RU003357"/>
    </source>
</evidence>
<keyword evidence="17" id="KW-1185">Reference proteome</keyword>
<feature type="chain" id="PRO_5037802356" evidence="13">
    <location>
        <begin position="21"/>
        <end position="801"/>
    </location>
</feature>
<evidence type="ECO:0000313" key="17">
    <source>
        <dbReference type="Proteomes" id="UP000612349"/>
    </source>
</evidence>
<protein>
    <submittedName>
        <fullName evidence="16">TonB-dependent receptor</fullName>
    </submittedName>
</protein>
<dbReference type="PROSITE" id="PS52016">
    <property type="entry name" value="TONB_DEPENDENT_REC_3"/>
    <property type="match status" value="1"/>
</dbReference>
<reference evidence="16" key="2">
    <citation type="submission" date="2020-09" db="EMBL/GenBank/DDBJ databases">
        <authorList>
            <person name="Sun Q."/>
            <person name="Zhou Y."/>
        </authorList>
    </citation>
    <scope>NUCLEOTIDE SEQUENCE</scope>
    <source>
        <strain evidence="16">CGMCC 1.15360</strain>
    </source>
</reference>
<name>A0A916YYK8_9SPHN</name>
<comment type="caution">
    <text evidence="16">The sequence shown here is derived from an EMBL/GenBank/DDBJ whole genome shotgun (WGS) entry which is preliminary data.</text>
</comment>
<feature type="signal peptide" evidence="13">
    <location>
        <begin position="1"/>
        <end position="20"/>
    </location>
</feature>
<proteinExistence type="inferred from homology"/>
<keyword evidence="6" id="KW-0408">Iron</keyword>
<dbReference type="Proteomes" id="UP000612349">
    <property type="component" value="Unassembled WGS sequence"/>
</dbReference>
<dbReference type="GO" id="GO:0006826">
    <property type="term" value="P:iron ion transport"/>
    <property type="evidence" value="ECO:0007669"/>
    <property type="project" value="UniProtKB-KW"/>
</dbReference>
<dbReference type="AlphaFoldDB" id="A0A916YYK8"/>
<dbReference type="EMBL" id="BMIP01000003">
    <property type="protein sequence ID" value="GGD67182.1"/>
    <property type="molecule type" value="Genomic_DNA"/>
</dbReference>
<dbReference type="Pfam" id="PF07715">
    <property type="entry name" value="Plug"/>
    <property type="match status" value="1"/>
</dbReference>
<keyword evidence="9 11" id="KW-0472">Membrane</keyword>
<dbReference type="PANTHER" id="PTHR32552:SF81">
    <property type="entry name" value="TONB-DEPENDENT OUTER MEMBRANE RECEPTOR"/>
    <property type="match status" value="1"/>
</dbReference>
<sequence length="801" mass="87040">MGLLSATMLAGCTLATQAQAQDAATTDTEAQSLDGTIVVTGTRRSTTIQDTPINISAIGAEELASQRIEDVRDIADFTPGMTVLDTGPGSTGNIILRGLSASDTGDFGSNYNNSLGVYLGEVPLYYDFKLIDIDRVETLLGPQGTLYGLGTLAGAIRYIPNRPNTDTIEMAGHARGYAMSHSDDFGYQVDGMINLPIVRDHIAFRSATGYYSEAGFMDYPLLVQEPGISLTQPSGTETVTAEDYADNLTFAKDLNYEKTFTSRNQLLFQTTEDLQLILTYAYQRTKTGGAQSNSAGVLETGKYENASRFVEPATRQAHLASAEVNASVGGIFDIVATGAYTKVKTEAEGDVTDLLLDLDYGYELYPAFAAWNESETSRKQVNAEVRFVSTHGGPFSWVLGGFYNRNKYQSDYAEHTPNHPWVDTESNPEALEYVSFVTSKVIEKAVFGEATLQPVDFWQVTAGARYFDYTSEIAGAATLPLLGQPLSPYDRTASGGKGGQDGWVWKFNSSIDLTDDLMVYGTYSKGYRIGGPNRVAPCDADIPEDPTQYDGPQVICALPSEIQYGPDTTKNIEIGVRSQLFDRKLTLNFNVFKVDWKGLQVASATTYGVTGITVNAGAAESKGFEGSFQLRPVPQFSIQGTYSYTDAKLTEDVSGIIAVNDPAGSYPSSPIKLDALKGDRLPGSPKNSGTLGATYIYQLPDADITANWTAVYRGNVVTRLGYDRAYGDKLPSFVTHRASLSYDTDKFSVGLFADNIFDKYAVVSVANDRSRTGLNDGTLLRYYRQVVLTPRTVGIEARVKY</sequence>
<dbReference type="InterPro" id="IPR039426">
    <property type="entry name" value="TonB-dep_rcpt-like"/>
</dbReference>
<keyword evidence="16" id="KW-0675">Receptor</keyword>
<dbReference type="SUPFAM" id="SSF56935">
    <property type="entry name" value="Porins"/>
    <property type="match status" value="1"/>
</dbReference>
<gene>
    <name evidence="16" type="ORF">GCM10010990_15860</name>
</gene>
<evidence type="ECO:0000256" key="3">
    <source>
        <dbReference type="ARBA" id="ARBA00022452"/>
    </source>
</evidence>
<reference evidence="16" key="1">
    <citation type="journal article" date="2014" name="Int. J. Syst. Evol. Microbiol.">
        <title>Complete genome sequence of Corynebacterium casei LMG S-19264T (=DSM 44701T), isolated from a smear-ripened cheese.</title>
        <authorList>
            <consortium name="US DOE Joint Genome Institute (JGI-PGF)"/>
            <person name="Walter F."/>
            <person name="Albersmeier A."/>
            <person name="Kalinowski J."/>
            <person name="Ruckert C."/>
        </authorList>
    </citation>
    <scope>NUCLEOTIDE SEQUENCE</scope>
    <source>
        <strain evidence="16">CGMCC 1.15360</strain>
    </source>
</reference>
<keyword evidence="5 11" id="KW-0812">Transmembrane</keyword>
<comment type="similarity">
    <text evidence="11 12">Belongs to the TonB-dependent receptor family.</text>
</comment>
<organism evidence="16 17">
    <name type="scientific">Croceicoccus mobilis</name>
    <dbReference type="NCBI Taxonomy" id="1703339"/>
    <lineage>
        <taxon>Bacteria</taxon>
        <taxon>Pseudomonadati</taxon>
        <taxon>Pseudomonadota</taxon>
        <taxon>Alphaproteobacteria</taxon>
        <taxon>Sphingomonadales</taxon>
        <taxon>Erythrobacteraceae</taxon>
        <taxon>Croceicoccus</taxon>
    </lineage>
</organism>
<evidence type="ECO:0000256" key="5">
    <source>
        <dbReference type="ARBA" id="ARBA00022692"/>
    </source>
</evidence>
<evidence type="ECO:0000313" key="16">
    <source>
        <dbReference type="EMBL" id="GGD67182.1"/>
    </source>
</evidence>
<keyword evidence="8 12" id="KW-0798">TonB box</keyword>
<evidence type="ECO:0000256" key="13">
    <source>
        <dbReference type="SAM" id="SignalP"/>
    </source>
</evidence>